<evidence type="ECO:0000313" key="3">
    <source>
        <dbReference type="Proteomes" id="UP000186132"/>
    </source>
</evidence>
<dbReference type="Pfam" id="PF07811">
    <property type="entry name" value="TadE"/>
    <property type="match status" value="1"/>
</dbReference>
<proteinExistence type="predicted"/>
<accession>A0A1M5H1L9</accession>
<dbReference type="STRING" id="1206085.SAMN05443575_1364"/>
<organism evidence="2 3">
    <name type="scientific">Jatrophihabitans endophyticus</name>
    <dbReference type="NCBI Taxonomy" id="1206085"/>
    <lineage>
        <taxon>Bacteria</taxon>
        <taxon>Bacillati</taxon>
        <taxon>Actinomycetota</taxon>
        <taxon>Actinomycetes</taxon>
        <taxon>Jatrophihabitantales</taxon>
        <taxon>Jatrophihabitantaceae</taxon>
        <taxon>Jatrophihabitans</taxon>
    </lineage>
</organism>
<dbReference type="AlphaFoldDB" id="A0A1M5H1L9"/>
<feature type="domain" description="TadE-like" evidence="1">
    <location>
        <begin position="12"/>
        <end position="54"/>
    </location>
</feature>
<keyword evidence="3" id="KW-1185">Reference proteome</keyword>
<gene>
    <name evidence="2" type="ORF">SAMN05443575_1364</name>
</gene>
<dbReference type="InterPro" id="IPR049790">
    <property type="entry name" value="Rv3655c/TadE"/>
</dbReference>
<sequence length="123" mass="12270">MRSDRRRPGDEGMATAELAACLPVLVLLLAVALTAVAVASGRVRVQDAAREAARAAARGDTAVATRLARQAAPGAVLSIRRAGTDVVAEVHAQVRPIGGLLPAFTVTGAAVAALEPAASGASP</sequence>
<dbReference type="EMBL" id="FQVU01000002">
    <property type="protein sequence ID" value="SHG09815.1"/>
    <property type="molecule type" value="Genomic_DNA"/>
</dbReference>
<dbReference type="Proteomes" id="UP000186132">
    <property type="component" value="Unassembled WGS sequence"/>
</dbReference>
<evidence type="ECO:0000259" key="1">
    <source>
        <dbReference type="Pfam" id="PF07811"/>
    </source>
</evidence>
<protein>
    <submittedName>
        <fullName evidence="2">TadE-like protein</fullName>
    </submittedName>
</protein>
<name>A0A1M5H1L9_9ACTN</name>
<reference evidence="3" key="1">
    <citation type="submission" date="2016-11" db="EMBL/GenBank/DDBJ databases">
        <authorList>
            <person name="Varghese N."/>
            <person name="Submissions S."/>
        </authorList>
    </citation>
    <scope>NUCLEOTIDE SEQUENCE [LARGE SCALE GENOMIC DNA]</scope>
    <source>
        <strain evidence="3">DSM 45627</strain>
    </source>
</reference>
<dbReference type="RefSeq" id="WP_073387955.1">
    <property type="nucleotide sequence ID" value="NZ_FQVU01000002.1"/>
</dbReference>
<dbReference type="InterPro" id="IPR012495">
    <property type="entry name" value="TadE-like_dom"/>
</dbReference>
<evidence type="ECO:0000313" key="2">
    <source>
        <dbReference type="EMBL" id="SHG09815.1"/>
    </source>
</evidence>
<dbReference type="NCBIfam" id="NF041390">
    <property type="entry name" value="TadE_Rv3655c"/>
    <property type="match status" value="1"/>
</dbReference>